<feature type="compositionally biased region" description="Polar residues" evidence="1">
    <location>
        <begin position="70"/>
        <end position="84"/>
    </location>
</feature>
<evidence type="ECO:0000313" key="3">
    <source>
        <dbReference type="Proteomes" id="UP001190700"/>
    </source>
</evidence>
<dbReference type="Proteomes" id="UP001190700">
    <property type="component" value="Unassembled WGS sequence"/>
</dbReference>
<dbReference type="EMBL" id="LGRX02002066">
    <property type="protein sequence ID" value="KAK3284948.1"/>
    <property type="molecule type" value="Genomic_DNA"/>
</dbReference>
<dbReference type="AlphaFoldDB" id="A0AAE0GVQ0"/>
<sequence>MVVPTSTLNVLHKFPIEATQNTVSQLPPRTALPASRSSGPSPRNSVHPSANIEHGRTHNIPTSKAEEATLSRNRLSVESGETSDSCMKRLELSVGLALLLAASPLQPVAPAHAYSTPPPEASEYEKMMQIIKERSGEATESGIAESAVLTAPEPARVQVRGNMKFVVTCHTVRPAKGDIQNTRRKFFQTSQRQAEEVSGSTSQRDAIPASVSQPKSAAEVRREEAAKLKAERKAEREARLEAQREAA</sequence>
<accession>A0AAE0GVQ0</accession>
<feature type="compositionally biased region" description="Polar residues" evidence="1">
    <location>
        <begin position="187"/>
        <end position="215"/>
    </location>
</feature>
<gene>
    <name evidence="2" type="ORF">CYMTET_7425</name>
</gene>
<evidence type="ECO:0000313" key="2">
    <source>
        <dbReference type="EMBL" id="KAK3284948.1"/>
    </source>
</evidence>
<comment type="caution">
    <text evidence="2">The sequence shown here is derived from an EMBL/GenBank/DDBJ whole genome shotgun (WGS) entry which is preliminary data.</text>
</comment>
<feature type="non-terminal residue" evidence="2">
    <location>
        <position position="247"/>
    </location>
</feature>
<reference evidence="2 3" key="1">
    <citation type="journal article" date="2015" name="Genome Biol. Evol.">
        <title>Comparative Genomics of a Bacterivorous Green Alga Reveals Evolutionary Causalities and Consequences of Phago-Mixotrophic Mode of Nutrition.</title>
        <authorList>
            <person name="Burns J.A."/>
            <person name="Paasch A."/>
            <person name="Narechania A."/>
            <person name="Kim E."/>
        </authorList>
    </citation>
    <scope>NUCLEOTIDE SEQUENCE [LARGE SCALE GENOMIC DNA]</scope>
    <source>
        <strain evidence="2 3">PLY_AMNH</strain>
    </source>
</reference>
<keyword evidence="3" id="KW-1185">Reference proteome</keyword>
<feature type="compositionally biased region" description="Polar residues" evidence="1">
    <location>
        <begin position="35"/>
        <end position="48"/>
    </location>
</feature>
<evidence type="ECO:0000256" key="1">
    <source>
        <dbReference type="SAM" id="MobiDB-lite"/>
    </source>
</evidence>
<feature type="region of interest" description="Disordered" evidence="1">
    <location>
        <begin position="21"/>
        <end position="84"/>
    </location>
</feature>
<organism evidence="2 3">
    <name type="scientific">Cymbomonas tetramitiformis</name>
    <dbReference type="NCBI Taxonomy" id="36881"/>
    <lineage>
        <taxon>Eukaryota</taxon>
        <taxon>Viridiplantae</taxon>
        <taxon>Chlorophyta</taxon>
        <taxon>Pyramimonadophyceae</taxon>
        <taxon>Pyramimonadales</taxon>
        <taxon>Pyramimonadaceae</taxon>
        <taxon>Cymbomonas</taxon>
    </lineage>
</organism>
<name>A0AAE0GVQ0_9CHLO</name>
<protein>
    <submittedName>
        <fullName evidence="2">Uncharacterized protein</fullName>
    </submittedName>
</protein>
<proteinExistence type="predicted"/>
<feature type="compositionally biased region" description="Basic and acidic residues" evidence="1">
    <location>
        <begin position="218"/>
        <end position="247"/>
    </location>
</feature>
<feature type="region of interest" description="Disordered" evidence="1">
    <location>
        <begin position="185"/>
        <end position="247"/>
    </location>
</feature>